<dbReference type="Gene3D" id="3.40.50.720">
    <property type="entry name" value="NAD(P)-binding Rossmann-like Domain"/>
    <property type="match status" value="1"/>
</dbReference>
<dbReference type="PANTHER" id="PTHR42901">
    <property type="entry name" value="ALCOHOL DEHYDROGENASE"/>
    <property type="match status" value="1"/>
</dbReference>
<name>A0ABS9H087_9BACL</name>
<dbReference type="PROSITE" id="PS00061">
    <property type="entry name" value="ADH_SHORT"/>
    <property type="match status" value="1"/>
</dbReference>
<proteinExistence type="inferred from homology"/>
<dbReference type="InterPro" id="IPR002347">
    <property type="entry name" value="SDR_fam"/>
</dbReference>
<dbReference type="InterPro" id="IPR036291">
    <property type="entry name" value="NAD(P)-bd_dom_sf"/>
</dbReference>
<dbReference type="InterPro" id="IPR020904">
    <property type="entry name" value="Sc_DH/Rdtase_CS"/>
</dbReference>
<sequence length="240" mass="25855">MNEKQVVMITGASKGLGRSVARAFAKKGANLAICARGEVKLQEVAKELEALGADVLAVTADASDQSDIERFVSLAESYFGKIDVLVNNASKLGPSPMPHLVDYPSEAFSDVLRVNASGPFQMTKRVLPGMLQRDKGSIINVTSEAGNVGYAGWGAYGVSKFALEGVTGIWADELSDTGVRMNMVDPGEMNTEMHELAVPDCDYELAEPEDLTDVFLYLASDDTKENGQRIEAQGFVLEKR</sequence>
<accession>A0ABS9H087</accession>
<dbReference type="RefSeq" id="WP_236334901.1">
    <property type="nucleotide sequence ID" value="NZ_JAKIJS010000001.1"/>
</dbReference>
<dbReference type="EMBL" id="JAKIJS010000001">
    <property type="protein sequence ID" value="MCF6138422.1"/>
    <property type="molecule type" value="Genomic_DNA"/>
</dbReference>
<dbReference type="PANTHER" id="PTHR42901:SF1">
    <property type="entry name" value="ALCOHOL DEHYDROGENASE"/>
    <property type="match status" value="1"/>
</dbReference>
<dbReference type="PRINTS" id="PR00080">
    <property type="entry name" value="SDRFAMILY"/>
</dbReference>
<comment type="caution">
    <text evidence="4">The sequence shown here is derived from an EMBL/GenBank/DDBJ whole genome shotgun (WGS) entry which is preliminary data.</text>
</comment>
<reference evidence="4 5" key="1">
    <citation type="submission" date="2022-01" db="EMBL/GenBank/DDBJ databases">
        <title>Alkalihalobacillus sp. EGI L200015, a novel bacterium isolated from a salt lake sediment.</title>
        <authorList>
            <person name="Gao L."/>
            <person name="Fang B.-Z."/>
            <person name="Li W.-J."/>
        </authorList>
    </citation>
    <scope>NUCLEOTIDE SEQUENCE [LARGE SCALE GENOMIC DNA]</scope>
    <source>
        <strain evidence="4 5">KCTC 12718</strain>
    </source>
</reference>
<organism evidence="4 5">
    <name type="scientific">Pseudalkalibacillus berkeleyi</name>
    <dbReference type="NCBI Taxonomy" id="1069813"/>
    <lineage>
        <taxon>Bacteria</taxon>
        <taxon>Bacillati</taxon>
        <taxon>Bacillota</taxon>
        <taxon>Bacilli</taxon>
        <taxon>Bacillales</taxon>
        <taxon>Fictibacillaceae</taxon>
        <taxon>Pseudalkalibacillus</taxon>
    </lineage>
</organism>
<evidence type="ECO:0000313" key="5">
    <source>
        <dbReference type="Proteomes" id="UP001649381"/>
    </source>
</evidence>
<dbReference type="Pfam" id="PF00106">
    <property type="entry name" value="adh_short"/>
    <property type="match status" value="1"/>
</dbReference>
<comment type="similarity">
    <text evidence="1 3">Belongs to the short-chain dehydrogenases/reductases (SDR) family.</text>
</comment>
<evidence type="ECO:0000256" key="1">
    <source>
        <dbReference type="ARBA" id="ARBA00006484"/>
    </source>
</evidence>
<dbReference type="PRINTS" id="PR00081">
    <property type="entry name" value="GDHRDH"/>
</dbReference>
<dbReference type="CDD" id="cd05233">
    <property type="entry name" value="SDR_c"/>
    <property type="match status" value="1"/>
</dbReference>
<evidence type="ECO:0000256" key="2">
    <source>
        <dbReference type="ARBA" id="ARBA00023002"/>
    </source>
</evidence>
<keyword evidence="5" id="KW-1185">Reference proteome</keyword>
<evidence type="ECO:0000313" key="4">
    <source>
        <dbReference type="EMBL" id="MCF6138422.1"/>
    </source>
</evidence>
<dbReference type="Proteomes" id="UP001649381">
    <property type="component" value="Unassembled WGS sequence"/>
</dbReference>
<protein>
    <submittedName>
        <fullName evidence="4">SDR family oxidoreductase</fullName>
    </submittedName>
</protein>
<keyword evidence="2" id="KW-0560">Oxidoreductase</keyword>
<evidence type="ECO:0000256" key="3">
    <source>
        <dbReference type="RuleBase" id="RU000363"/>
    </source>
</evidence>
<gene>
    <name evidence="4" type="ORF">L2716_11845</name>
</gene>
<dbReference type="SUPFAM" id="SSF51735">
    <property type="entry name" value="NAD(P)-binding Rossmann-fold domains"/>
    <property type="match status" value="1"/>
</dbReference>